<dbReference type="PANTHER" id="PTHR30193">
    <property type="entry name" value="ABC TRANSPORTER PERMEASE PROTEIN"/>
    <property type="match status" value="1"/>
</dbReference>
<sequence>MEKESLAVRFRKGARQWGAVLPFLSVGLILFITFVLFPQIKNVYIALTDYSIMPGSENPFVGLDNFKRAFEGMFEPGTDANYFWIAFRNNLLAVLVTVPGQLVLGLLVAVMIHNLKMGKNTYKVMFYIAVICDWVVVANIFDYIFQPDSGSLVNFVLMKLHVIQEPIAWLKETWTGNFVIWVFSIWKGFGWVMIIYTAALQGVSNDLYEAATIDGANTMDKFFHVTLPCIKGTTFYLLINLINGAMNIFIQVFLLTKGDPVGTTDVMMNYIYTRAFSYFEFGYAAACGLMMGIFVFTTSMCLKRFLRYGQDQ</sequence>
<feature type="transmembrane region" description="Helical" evidence="7">
    <location>
        <begin position="124"/>
        <end position="145"/>
    </location>
</feature>
<evidence type="ECO:0000256" key="4">
    <source>
        <dbReference type="ARBA" id="ARBA00022692"/>
    </source>
</evidence>
<keyword evidence="6 7" id="KW-0472">Membrane</keyword>
<feature type="transmembrane region" description="Helical" evidence="7">
    <location>
        <begin position="178"/>
        <end position="199"/>
    </location>
</feature>
<feature type="transmembrane region" description="Helical" evidence="7">
    <location>
        <begin position="275"/>
        <end position="297"/>
    </location>
</feature>
<feature type="domain" description="ABC transmembrane type-1" evidence="8">
    <location>
        <begin position="87"/>
        <end position="302"/>
    </location>
</feature>
<keyword evidence="4 7" id="KW-0812">Transmembrane</keyword>
<keyword evidence="5 7" id="KW-1133">Transmembrane helix</keyword>
<comment type="subcellular location">
    <subcellularLocation>
        <location evidence="1 7">Cell membrane</location>
        <topology evidence="1 7">Multi-pass membrane protein</topology>
    </subcellularLocation>
</comment>
<proteinExistence type="inferred from homology"/>
<evidence type="ECO:0000259" key="8">
    <source>
        <dbReference type="PROSITE" id="PS50928"/>
    </source>
</evidence>
<feature type="transmembrane region" description="Helical" evidence="7">
    <location>
        <begin position="20"/>
        <end position="40"/>
    </location>
</feature>
<dbReference type="InterPro" id="IPR051393">
    <property type="entry name" value="ABC_transporter_permease"/>
</dbReference>
<dbReference type="CDD" id="cd06261">
    <property type="entry name" value="TM_PBP2"/>
    <property type="match status" value="1"/>
</dbReference>
<reference evidence="9 10" key="1">
    <citation type="submission" date="2022-06" db="EMBL/GenBank/DDBJ databases">
        <title>Isolation of gut microbiota from human fecal samples.</title>
        <authorList>
            <person name="Pamer E.G."/>
            <person name="Barat B."/>
            <person name="Waligurski E."/>
            <person name="Medina S."/>
            <person name="Paddock L."/>
            <person name="Mostad J."/>
        </authorList>
    </citation>
    <scope>NUCLEOTIDE SEQUENCE [LARGE SCALE GENOMIC DNA]</scope>
    <source>
        <strain evidence="9 10">DFI.9.73</strain>
    </source>
</reference>
<evidence type="ECO:0000256" key="7">
    <source>
        <dbReference type="RuleBase" id="RU363032"/>
    </source>
</evidence>
<evidence type="ECO:0000256" key="6">
    <source>
        <dbReference type="ARBA" id="ARBA00023136"/>
    </source>
</evidence>
<protein>
    <submittedName>
        <fullName evidence="9">Sugar ABC transporter permease</fullName>
    </submittedName>
</protein>
<accession>A0ABT1RZZ6</accession>
<keyword evidence="3" id="KW-1003">Cell membrane</keyword>
<dbReference type="PANTHER" id="PTHR30193:SF37">
    <property type="entry name" value="INNER MEMBRANE ABC TRANSPORTER PERMEASE PROTEIN YCJO"/>
    <property type="match status" value="1"/>
</dbReference>
<evidence type="ECO:0000256" key="1">
    <source>
        <dbReference type="ARBA" id="ARBA00004651"/>
    </source>
</evidence>
<keyword evidence="2 7" id="KW-0813">Transport</keyword>
<evidence type="ECO:0000256" key="2">
    <source>
        <dbReference type="ARBA" id="ARBA00022448"/>
    </source>
</evidence>
<dbReference type="Gene3D" id="1.10.3720.10">
    <property type="entry name" value="MetI-like"/>
    <property type="match status" value="1"/>
</dbReference>
<organism evidence="9 10">
    <name type="scientific">Neglectibacter timonensis</name>
    <dbReference type="NCBI Taxonomy" id="1776382"/>
    <lineage>
        <taxon>Bacteria</taxon>
        <taxon>Bacillati</taxon>
        <taxon>Bacillota</taxon>
        <taxon>Clostridia</taxon>
        <taxon>Eubacteriales</taxon>
        <taxon>Oscillospiraceae</taxon>
        <taxon>Neglectibacter</taxon>
    </lineage>
</organism>
<dbReference type="PROSITE" id="PS50928">
    <property type="entry name" value="ABC_TM1"/>
    <property type="match status" value="1"/>
</dbReference>
<evidence type="ECO:0000256" key="5">
    <source>
        <dbReference type="ARBA" id="ARBA00022989"/>
    </source>
</evidence>
<dbReference type="InterPro" id="IPR035906">
    <property type="entry name" value="MetI-like_sf"/>
</dbReference>
<dbReference type="Pfam" id="PF00528">
    <property type="entry name" value="BPD_transp_1"/>
    <property type="match status" value="1"/>
</dbReference>
<comment type="similarity">
    <text evidence="7">Belongs to the binding-protein-dependent transport system permease family.</text>
</comment>
<name>A0ABT1RZZ6_9FIRM</name>
<dbReference type="Proteomes" id="UP001524473">
    <property type="component" value="Unassembled WGS sequence"/>
</dbReference>
<gene>
    <name evidence="9" type="ORF">NE695_08050</name>
</gene>
<evidence type="ECO:0000313" key="10">
    <source>
        <dbReference type="Proteomes" id="UP001524473"/>
    </source>
</evidence>
<dbReference type="SUPFAM" id="SSF161098">
    <property type="entry name" value="MetI-like"/>
    <property type="match status" value="1"/>
</dbReference>
<feature type="transmembrane region" description="Helical" evidence="7">
    <location>
        <begin position="235"/>
        <end position="255"/>
    </location>
</feature>
<dbReference type="GeneID" id="90533766"/>
<evidence type="ECO:0000256" key="3">
    <source>
        <dbReference type="ARBA" id="ARBA00022475"/>
    </source>
</evidence>
<dbReference type="EMBL" id="JANFZH010000015">
    <property type="protein sequence ID" value="MCQ4839865.1"/>
    <property type="molecule type" value="Genomic_DNA"/>
</dbReference>
<comment type="caution">
    <text evidence="9">The sequence shown here is derived from an EMBL/GenBank/DDBJ whole genome shotgun (WGS) entry which is preliminary data.</text>
</comment>
<dbReference type="PRINTS" id="PR00169">
    <property type="entry name" value="KCHANNEL"/>
</dbReference>
<feature type="transmembrane region" description="Helical" evidence="7">
    <location>
        <begin position="91"/>
        <end position="112"/>
    </location>
</feature>
<keyword evidence="10" id="KW-1185">Reference proteome</keyword>
<evidence type="ECO:0000313" key="9">
    <source>
        <dbReference type="EMBL" id="MCQ4839865.1"/>
    </source>
</evidence>
<dbReference type="InterPro" id="IPR000515">
    <property type="entry name" value="MetI-like"/>
</dbReference>
<dbReference type="RefSeq" id="WP_207644525.1">
    <property type="nucleotide sequence ID" value="NZ_CABKVV010000014.1"/>
</dbReference>